<accession>A0A2P5AD92</accession>
<name>A0A2P5AD92_PARAD</name>
<dbReference type="EMBL" id="JXTB01000657">
    <property type="protein sequence ID" value="PON34489.1"/>
    <property type="molecule type" value="Genomic_DNA"/>
</dbReference>
<reference evidence="2" key="1">
    <citation type="submission" date="2016-06" db="EMBL/GenBank/DDBJ databases">
        <title>Parallel loss of symbiosis genes in relatives of nitrogen-fixing non-legume Parasponia.</title>
        <authorList>
            <person name="Van Velzen R."/>
            <person name="Holmer R."/>
            <person name="Bu F."/>
            <person name="Rutten L."/>
            <person name="Van Zeijl A."/>
            <person name="Liu W."/>
            <person name="Santuari L."/>
            <person name="Cao Q."/>
            <person name="Sharma T."/>
            <person name="Shen D."/>
            <person name="Roswanjaya Y."/>
            <person name="Wardhani T."/>
            <person name="Kalhor M.S."/>
            <person name="Jansen J."/>
            <person name="Van den Hoogen J."/>
            <person name="Gungor B."/>
            <person name="Hartog M."/>
            <person name="Hontelez J."/>
            <person name="Verver J."/>
            <person name="Yang W.-C."/>
            <person name="Schijlen E."/>
            <person name="Repin R."/>
            <person name="Schilthuizen M."/>
            <person name="Schranz E."/>
            <person name="Heidstra R."/>
            <person name="Miyata K."/>
            <person name="Fedorova E."/>
            <person name="Kohlen W."/>
            <person name="Bisseling T."/>
            <person name="Smit S."/>
            <person name="Geurts R."/>
        </authorList>
    </citation>
    <scope>NUCLEOTIDE SEQUENCE [LARGE SCALE GENOMIC DNA]</scope>
    <source>
        <strain evidence="2">cv. WU1-14</strain>
    </source>
</reference>
<organism evidence="1 2">
    <name type="scientific">Parasponia andersonii</name>
    <name type="common">Sponia andersonii</name>
    <dbReference type="NCBI Taxonomy" id="3476"/>
    <lineage>
        <taxon>Eukaryota</taxon>
        <taxon>Viridiplantae</taxon>
        <taxon>Streptophyta</taxon>
        <taxon>Embryophyta</taxon>
        <taxon>Tracheophyta</taxon>
        <taxon>Spermatophyta</taxon>
        <taxon>Magnoliopsida</taxon>
        <taxon>eudicotyledons</taxon>
        <taxon>Gunneridae</taxon>
        <taxon>Pentapetalae</taxon>
        <taxon>rosids</taxon>
        <taxon>fabids</taxon>
        <taxon>Rosales</taxon>
        <taxon>Cannabaceae</taxon>
        <taxon>Parasponia</taxon>
    </lineage>
</organism>
<evidence type="ECO:0000313" key="1">
    <source>
        <dbReference type="EMBL" id="PON34489.1"/>
    </source>
</evidence>
<gene>
    <name evidence="1" type="ORF">PanWU01x14_344120</name>
</gene>
<comment type="caution">
    <text evidence="1">The sequence shown here is derived from an EMBL/GenBank/DDBJ whole genome shotgun (WGS) entry which is preliminary data.</text>
</comment>
<proteinExistence type="predicted"/>
<dbReference type="AlphaFoldDB" id="A0A2P5AD92"/>
<evidence type="ECO:0000313" key="2">
    <source>
        <dbReference type="Proteomes" id="UP000237105"/>
    </source>
</evidence>
<dbReference type="OrthoDB" id="10316194at2759"/>
<sequence>MGVLVPTTSSYVHLLEILYEALGLKPESHTLKIKYILELGISHVNVVNDRSLEVYFELKKNEDKTKFLLCVDIIGELTTMLDLGMFLAANNYKVLPYEIRSHHPHISGYYPEMSIQEEANPDPVEVKRHDFTTSAFVSDCRSGDLEDISQFYTPV</sequence>
<protein>
    <submittedName>
        <fullName evidence="1">Uncharacterized protein</fullName>
    </submittedName>
</protein>
<dbReference type="Proteomes" id="UP000237105">
    <property type="component" value="Unassembled WGS sequence"/>
</dbReference>
<keyword evidence="2" id="KW-1185">Reference proteome</keyword>